<evidence type="ECO:0000313" key="3">
    <source>
        <dbReference type="Proteomes" id="UP000621390"/>
    </source>
</evidence>
<reference evidence="2 4" key="1">
    <citation type="submission" date="2020-09" db="EMBL/GenBank/DDBJ databases">
        <title>Draft Genomes of Bacterial Isolates from North Pond Shallow Sediments.</title>
        <authorList>
            <person name="Kiel Reese B."/>
            <person name="Mullis M."/>
            <person name="Weisend R.E."/>
        </authorList>
    </citation>
    <scope>NUCLEOTIDE SEQUENCE</scope>
    <source>
        <strain evidence="2">KJE-2</strain>
        <strain evidence="1 4">KJE-3</strain>
    </source>
</reference>
<dbReference type="InterPro" id="IPR027417">
    <property type="entry name" value="P-loop_NTPase"/>
</dbReference>
<evidence type="ECO:0000313" key="1">
    <source>
        <dbReference type="EMBL" id="MBJ7265755.1"/>
    </source>
</evidence>
<keyword evidence="2" id="KW-0808">Transferase</keyword>
<accession>A0A8I1G6A7</accession>
<sequence>MAAPENRTEKYARVSALEELLTDLNRNLAGANETYLNDSDERFSKLFLMGPHRSGSTLFMQWLANTGLAAYPTNMLSRFFGAPLVGAKIQQLLTDPRYNFRNEILDFNSDINFSSDNGKTKGALAPNEFWYFWRRFLLFDELDYMPADELRQKADLAGVRDELNALANIFEKPFAMKAMIMNQNIPELAEQFDKPLIIWIRRDPIFNIQSALEARKRQYGDINTWYSFKIKEYPHLKDLDPLESVAGQIAAINRSVEQGIAALPDNKKLVVQYEDFCQRPEYYYNEITRRLVEQGGVSAEQVPEYTGEASFSNTNRWRLEDYSKEDAKRVYKVFEKQKIEMKL</sequence>
<organism evidence="2 3">
    <name type="scientific">Idiomarina abyssalis</name>
    <dbReference type="NCBI Taxonomy" id="86102"/>
    <lineage>
        <taxon>Bacteria</taxon>
        <taxon>Pseudomonadati</taxon>
        <taxon>Pseudomonadota</taxon>
        <taxon>Gammaproteobacteria</taxon>
        <taxon>Alteromonadales</taxon>
        <taxon>Idiomarinaceae</taxon>
        <taxon>Idiomarina</taxon>
    </lineage>
</organism>
<keyword evidence="4" id="KW-1185">Reference proteome</keyword>
<evidence type="ECO:0000313" key="4">
    <source>
        <dbReference type="Proteomes" id="UP000655994"/>
    </source>
</evidence>
<dbReference type="EMBL" id="JAEMOP010000002">
    <property type="protein sequence ID" value="MBJ7314886.1"/>
    <property type="molecule type" value="Genomic_DNA"/>
</dbReference>
<dbReference type="EMBL" id="JAEMOS010000005">
    <property type="protein sequence ID" value="MBJ7265755.1"/>
    <property type="molecule type" value="Genomic_DNA"/>
</dbReference>
<dbReference type="Gene3D" id="3.40.50.300">
    <property type="entry name" value="P-loop containing nucleotide triphosphate hydrolases"/>
    <property type="match status" value="1"/>
</dbReference>
<dbReference type="AlphaFoldDB" id="A0A8I1G6A7"/>
<proteinExistence type="predicted"/>
<dbReference type="SUPFAM" id="SSF52540">
    <property type="entry name" value="P-loop containing nucleoside triphosphate hydrolases"/>
    <property type="match status" value="1"/>
</dbReference>
<evidence type="ECO:0000313" key="2">
    <source>
        <dbReference type="EMBL" id="MBJ7314886.1"/>
    </source>
</evidence>
<dbReference type="Proteomes" id="UP000655994">
    <property type="component" value="Unassembled WGS sequence"/>
</dbReference>
<dbReference type="RefSeq" id="WP_199493667.1">
    <property type="nucleotide sequence ID" value="NZ_JAEMOO010000017.1"/>
</dbReference>
<gene>
    <name evidence="1" type="ORF">JHC10_02230</name>
    <name evidence="2" type="ORF">JHC11_02550</name>
</gene>
<name>A0A8I1G6A7_9GAMM</name>
<dbReference type="Pfam" id="PF13469">
    <property type="entry name" value="Sulfotransfer_3"/>
    <property type="match status" value="1"/>
</dbReference>
<comment type="caution">
    <text evidence="2">The sequence shown here is derived from an EMBL/GenBank/DDBJ whole genome shotgun (WGS) entry which is preliminary data.</text>
</comment>
<dbReference type="GO" id="GO:0016740">
    <property type="term" value="F:transferase activity"/>
    <property type="evidence" value="ECO:0007669"/>
    <property type="project" value="UniProtKB-KW"/>
</dbReference>
<protein>
    <submittedName>
        <fullName evidence="2">Sulfotransferase</fullName>
    </submittedName>
</protein>
<dbReference type="Proteomes" id="UP000621390">
    <property type="component" value="Unassembled WGS sequence"/>
</dbReference>